<keyword evidence="4 15" id="KW-1048">Host nucleus</keyword>
<comment type="PTM">
    <text evidence="15">Phosphorylated.</text>
</comment>
<evidence type="ECO:0000256" key="9">
    <source>
        <dbReference type="ARBA" id="ARBA00022840"/>
    </source>
</evidence>
<evidence type="ECO:0000256" key="5">
    <source>
        <dbReference type="ARBA" id="ARBA00022705"/>
    </source>
</evidence>
<dbReference type="SUPFAM" id="SSF55464">
    <property type="entry name" value="Origin of replication-binding domain, RBD-like"/>
    <property type="match status" value="1"/>
</dbReference>
<proteinExistence type="inferred from homology"/>
<keyword evidence="5 15" id="KW-0235">DNA replication</keyword>
<accession>H6UYR4</accession>
<dbReference type="OrthoDB" id="4795at10239"/>
<evidence type="ECO:0000256" key="10">
    <source>
        <dbReference type="ARBA" id="ARBA00023125"/>
    </source>
</evidence>
<evidence type="ECO:0000313" key="20">
    <source>
        <dbReference type="Proteomes" id="UP000103020"/>
    </source>
</evidence>
<comment type="caution">
    <text evidence="15">Lacks conserved residue(s) required for the propagation of feature annotation.</text>
</comment>
<dbReference type="SUPFAM" id="SSF52540">
    <property type="entry name" value="P-loop containing nucleoside triphosphate hydrolases"/>
    <property type="match status" value="1"/>
</dbReference>
<evidence type="ECO:0000256" key="1">
    <source>
        <dbReference type="ARBA" id="ARBA00004147"/>
    </source>
</evidence>
<dbReference type="Gene3D" id="3.40.50.300">
    <property type="entry name" value="P-loop containing nucleotide triphosphate hydrolases"/>
    <property type="match status" value="1"/>
</dbReference>
<keyword evidence="10 15" id="KW-0238">DNA-binding</keyword>
<comment type="catalytic activity">
    <reaction evidence="12 15">
        <text>Couples ATP hydrolysis with the unwinding of duplex DNA by translocating in the 3'-5' direction.</text>
        <dbReference type="EC" id="5.6.2.4"/>
    </reaction>
</comment>
<dbReference type="Proteomes" id="UP000103020">
    <property type="component" value="Segment"/>
</dbReference>
<evidence type="ECO:0000256" key="15">
    <source>
        <dbReference type="HAMAP-Rule" id="MF_04000"/>
    </source>
</evidence>
<keyword evidence="7 15" id="KW-0378">Hydrolase</keyword>
<evidence type="ECO:0000256" key="17">
    <source>
        <dbReference type="SAM" id="MobiDB-lite"/>
    </source>
</evidence>
<dbReference type="EMBL" id="JN709473">
    <property type="protein sequence ID" value="AFA26597.1"/>
    <property type="molecule type" value="Genomic_DNA"/>
</dbReference>
<dbReference type="InterPro" id="IPR016393">
    <property type="entry name" value="Rep_E1_papillomaV"/>
</dbReference>
<evidence type="ECO:0000313" key="19">
    <source>
        <dbReference type="EMBL" id="AFA26597.1"/>
    </source>
</evidence>
<dbReference type="GO" id="GO:0043138">
    <property type="term" value="F:3'-5' DNA helicase activity"/>
    <property type="evidence" value="ECO:0007669"/>
    <property type="project" value="UniProtKB-UniRule"/>
</dbReference>
<keyword evidence="6 15" id="KW-0547">Nucleotide-binding</keyword>
<dbReference type="Gene3D" id="1.10.10.510">
    <property type="entry name" value="Zinc finger, large T-antigen D1 domain"/>
    <property type="match status" value="1"/>
</dbReference>
<keyword evidence="15" id="KW-1017">Isopeptide bond</keyword>
<feature type="cross-link" description="Glycyl lysine isopeptide (Lys-Gly) (interchain with G-Cter in SUMO)" evidence="15">
    <location>
        <position position="524"/>
    </location>
</feature>
<comment type="function">
    <text evidence="16">ATP-dependent DNA helicase required for initiation of viral DNA replication. It forms a complex with the viral E2 protein. The E1-E2 complex binds to the replication origin which contains binding sites for both proteins.</text>
</comment>
<dbReference type="InterPro" id="IPR001177">
    <property type="entry name" value="PPV_DNA_helicase_E1_C"/>
</dbReference>
<dbReference type="InterPro" id="IPR027417">
    <property type="entry name" value="P-loop_NTPase"/>
</dbReference>
<evidence type="ECO:0000256" key="14">
    <source>
        <dbReference type="ARBA" id="ARBA00093297"/>
    </source>
</evidence>
<evidence type="ECO:0000256" key="8">
    <source>
        <dbReference type="ARBA" id="ARBA00022806"/>
    </source>
</evidence>
<dbReference type="HAMAP" id="MF_04000">
    <property type="entry name" value="PPV_E1"/>
    <property type="match status" value="1"/>
</dbReference>
<dbReference type="Pfam" id="PF20450">
    <property type="entry name" value="PPV_E1_DBD"/>
    <property type="match status" value="1"/>
</dbReference>
<evidence type="ECO:0000256" key="2">
    <source>
        <dbReference type="ARBA" id="ARBA00022518"/>
    </source>
</evidence>
<feature type="binding site" evidence="15">
    <location>
        <begin position="443"/>
        <end position="450"/>
    </location>
    <ligand>
        <name>ATP</name>
        <dbReference type="ChEBI" id="CHEBI:30616"/>
    </ligand>
</feature>
<dbReference type="RefSeq" id="YP_005271218.1">
    <property type="nucleotide sequence ID" value="NC_016898.1"/>
</dbReference>
<keyword evidence="11 15" id="KW-0413">Isomerase</keyword>
<evidence type="ECO:0000256" key="11">
    <source>
        <dbReference type="ARBA" id="ARBA00023235"/>
    </source>
</evidence>
<feature type="compositionally biased region" description="Polar residues" evidence="17">
    <location>
        <begin position="134"/>
        <end position="148"/>
    </location>
</feature>
<dbReference type="InterPro" id="IPR037102">
    <property type="entry name" value="Znf_lg_T-Ag_D1_dom_sf"/>
</dbReference>
<feature type="region of interest" description="Disordered" evidence="17">
    <location>
        <begin position="86"/>
        <end position="106"/>
    </location>
</feature>
<sequence length="615" mass="69096">MAAKKGRDLREGSGAAFILAEAECSEDDSVSEDVVDHACRASEQDFIDDAEVEEGTTQHLFSRKEAEEDRERLKVALKRKYRYRGGNEDEGGCRSGEGAETPPRNKRRILATLQNDSGVALSEDETASIDEVGTGSNASGSIAGNQENVPPANRPHRAPEELLRAANKKALILGKFKALYGVSFAELTRPFKSDKTCYGDWVLAVYGVNETLVESAKMLLQSHVQFMQLTHMAGEGCTMLLMLIRLKHHKSRETLLRLLRGILCVSEGQMMAEPPRTRSVPVALFFYKYTISALAYNFGEVPEWIRKQTQINHQNADEQKFDLSTMVQWAYDFDYTDECTIAYQYAQLADEDSNANAWLNSAAQAKYVKDCATMVKYYKNAEMRDMTMSGWIHARLEKIAGEGDWRVVVRYLRYEGVEFCVFLNALKHLLKGTPKKNCLCIWGPPDTGKSMLCMGLIRVLGGRVLSFANSKSQFWLQPLADTKVALIDDATGPCWDYMDTYLRNALDGNPICIDRKHRAPLQIKCPPIIITTNFDVKLTGRWPYLNSRVTSFKFEQPFPFIDADTPTFPLTDANLKAFFVKFWGQLELSEPEDEGDDGGAARTFKCGARRSVANI</sequence>
<dbReference type="Pfam" id="PF00524">
    <property type="entry name" value="PPV_E1_N"/>
    <property type="match status" value="1"/>
</dbReference>
<dbReference type="KEGG" id="vg:11743832"/>
<dbReference type="Pfam" id="PF00519">
    <property type="entry name" value="PPV_E1_C"/>
    <property type="match status" value="1"/>
</dbReference>
<evidence type="ECO:0000256" key="16">
    <source>
        <dbReference type="PIRNR" id="PIRNR003383"/>
    </source>
</evidence>
<comment type="subunit">
    <text evidence="15">Can form hexamers. Interacts with E2 protein; this interaction increases E1 DNA binding specificity. Interacts with host DNA polymerase subunit POLA2. Interacts with host single stranded DNA-binding protein RPA1. Interacts with host TOP1; this interaction stimulates the enzymatic activity of TOP1.</text>
</comment>
<comment type="subcellular location">
    <subcellularLocation>
        <location evidence="1 15">Host nucleus</location>
    </subcellularLocation>
</comment>
<gene>
    <name evidence="15 19" type="primary">E1</name>
</gene>
<dbReference type="InterPro" id="IPR046832">
    <property type="entry name" value="PPV_E1_DBD"/>
</dbReference>
<keyword evidence="8 15" id="KW-0347">Helicase</keyword>
<dbReference type="Gene3D" id="3.40.1310.10">
    <property type="match status" value="1"/>
</dbReference>
<dbReference type="PIRSF" id="PIRSF003383">
    <property type="entry name" value="Rep_E1_papillomaV"/>
    <property type="match status" value="1"/>
</dbReference>
<feature type="domain" description="SF3 helicase" evidence="18">
    <location>
        <begin position="417"/>
        <end position="567"/>
    </location>
</feature>
<name>H6UYR4_9PAPI</name>
<keyword evidence="3 15" id="KW-0597">Phosphoprotein</keyword>
<comment type="PTM">
    <text evidence="15">Sumoylated.</text>
</comment>
<comment type="catalytic activity">
    <reaction evidence="13 15 16">
        <text>ATP + H2O = ADP + phosphate + H(+)</text>
        <dbReference type="Rhea" id="RHEA:13065"/>
        <dbReference type="ChEBI" id="CHEBI:15377"/>
        <dbReference type="ChEBI" id="CHEBI:15378"/>
        <dbReference type="ChEBI" id="CHEBI:30616"/>
        <dbReference type="ChEBI" id="CHEBI:43474"/>
        <dbReference type="ChEBI" id="CHEBI:456216"/>
        <dbReference type="EC" id="5.6.2.4"/>
    </reaction>
</comment>
<reference evidence="19 20" key="1">
    <citation type="submission" date="2011-09" db="EMBL/GenBank/DDBJ databases">
        <title>Identification of Trichechus manatus latirostris papillomavirus 2.</title>
        <authorList>
            <person name="Wellehan J.F.X.Jr."/>
        </authorList>
    </citation>
    <scope>NUCLEOTIDE SEQUENCE [LARGE SCALE GENOMIC DNA]</scope>
    <source>
        <strain evidence="19">M09-20</strain>
    </source>
</reference>
<feature type="region of interest" description="Disordered" evidence="17">
    <location>
        <begin position="130"/>
        <end position="156"/>
    </location>
</feature>
<evidence type="ECO:0000256" key="12">
    <source>
        <dbReference type="ARBA" id="ARBA00034617"/>
    </source>
</evidence>
<evidence type="ECO:0000256" key="6">
    <source>
        <dbReference type="ARBA" id="ARBA00022741"/>
    </source>
</evidence>
<dbReference type="InterPro" id="IPR014015">
    <property type="entry name" value="Helicase_SF3_DNA-vir"/>
</dbReference>
<keyword evidence="9 15" id="KW-0067">ATP-binding</keyword>
<dbReference type="InterPro" id="IPR014000">
    <property type="entry name" value="PPV_DNA_helicase_E1_N"/>
</dbReference>
<keyword evidence="2 15" id="KW-0244">Early protein</keyword>
<evidence type="ECO:0000256" key="13">
    <source>
        <dbReference type="ARBA" id="ARBA00048988"/>
    </source>
</evidence>
<dbReference type="GeneID" id="11743832"/>
<dbReference type="GO" id="GO:0003677">
    <property type="term" value="F:DNA binding"/>
    <property type="evidence" value="ECO:0007669"/>
    <property type="project" value="UniProtKB-UniRule"/>
</dbReference>
<dbReference type="InterPro" id="IPR046935">
    <property type="entry name" value="PPV_E1_DBD_sf"/>
</dbReference>
<evidence type="ECO:0000256" key="4">
    <source>
        <dbReference type="ARBA" id="ARBA00022562"/>
    </source>
</evidence>
<dbReference type="PROSITE" id="PS51206">
    <property type="entry name" value="SF3_HELICASE_1"/>
    <property type="match status" value="1"/>
</dbReference>
<evidence type="ECO:0000256" key="3">
    <source>
        <dbReference type="ARBA" id="ARBA00022553"/>
    </source>
</evidence>
<comment type="function">
    <text evidence="14 15">ATP-dependent DNA 3'-5' helicase required for initiation of viral DNA replication. It forms a complex with the viral E2 protein. The E1-E2 complex binds to the replication origin which contains binding sites for both proteins. During the initial step, a dimer of E1 interacts with a dimer of protein E2 leading to a complex that binds the viral origin of replication with high specificity. Then, a second dimer of E1 displaces the E2 dimer in an ATP-dependent manner to form the E1 tetramer. Following this, two E1 monomers are added to each half of the site, which results in the formation of two E1 trimers on the viral ori. Subsequently, two hexamers will be created. The double hexamer acts as a bi-directional helicase machinery and unwinds the viral DNA and then recruits the host DNA polymerase to start replication.</text>
</comment>
<protein>
    <recommendedName>
        <fullName evidence="15 16">Replication protein E1</fullName>
        <ecNumber evidence="15 16">5.6.2.4</ecNumber>
    </recommendedName>
    <alternativeName>
        <fullName evidence="15">ATP-dependent helicase E1</fullName>
    </alternativeName>
    <alternativeName>
        <fullName evidence="15">DNA 3'-5' helicase E1</fullName>
    </alternativeName>
</protein>
<dbReference type="GO" id="GO:0005524">
    <property type="term" value="F:ATP binding"/>
    <property type="evidence" value="ECO:0007669"/>
    <property type="project" value="UniProtKB-UniRule"/>
</dbReference>
<organism evidence="19 20">
    <name type="scientific">Trichechus manatus latirostris papillomavirus 2</name>
    <dbReference type="NCBI Taxonomy" id="1144379"/>
    <lineage>
        <taxon>Viruses</taxon>
        <taxon>Monodnaviria</taxon>
        <taxon>Shotokuvirae</taxon>
        <taxon>Cossaviricota</taxon>
        <taxon>Papovaviricetes</taxon>
        <taxon>Zurhausenvirales</taxon>
        <taxon>Papillomaviridae</taxon>
        <taxon>Firstpapillomavirinae</taxon>
        <taxon>Rhopapillomavirus</taxon>
        <taxon>Rhopapillomavirus 1</taxon>
    </lineage>
</organism>
<evidence type="ECO:0000259" key="18">
    <source>
        <dbReference type="PROSITE" id="PS51206"/>
    </source>
</evidence>
<comment type="similarity">
    <text evidence="15 16">Belongs to the papillomaviridae E1 protein family.</text>
</comment>
<dbReference type="GO" id="GO:0042025">
    <property type="term" value="C:host cell nucleus"/>
    <property type="evidence" value="ECO:0007669"/>
    <property type="project" value="UniProtKB-SubCell"/>
</dbReference>
<dbReference type="GO" id="GO:0006260">
    <property type="term" value="P:DNA replication"/>
    <property type="evidence" value="ECO:0007669"/>
    <property type="project" value="UniProtKB-UniRule"/>
</dbReference>
<dbReference type="GO" id="GO:0016887">
    <property type="term" value="F:ATP hydrolysis activity"/>
    <property type="evidence" value="ECO:0007669"/>
    <property type="project" value="RHEA"/>
</dbReference>
<keyword evidence="15" id="KW-0832">Ubl conjugation</keyword>
<evidence type="ECO:0000256" key="7">
    <source>
        <dbReference type="ARBA" id="ARBA00022801"/>
    </source>
</evidence>
<feature type="short sequence motif" description="Nuclear localization signal" evidence="15">
    <location>
        <begin position="78"/>
        <end position="80"/>
    </location>
</feature>
<dbReference type="EC" id="5.6.2.4" evidence="15 16"/>